<dbReference type="OrthoDB" id="5514582at2"/>
<dbReference type="AlphaFoldDB" id="A0A540X904"/>
<comment type="caution">
    <text evidence="2">The sequence shown here is derived from an EMBL/GenBank/DDBJ whole genome shotgun (WGS) entry which is preliminary data.</text>
</comment>
<evidence type="ECO:0000259" key="1">
    <source>
        <dbReference type="Pfam" id="PF07238"/>
    </source>
</evidence>
<evidence type="ECO:0000313" key="2">
    <source>
        <dbReference type="EMBL" id="TQF17710.1"/>
    </source>
</evidence>
<name>A0A540X904_9BACT</name>
<dbReference type="InterPro" id="IPR009875">
    <property type="entry name" value="PilZ_domain"/>
</dbReference>
<dbReference type="Pfam" id="PF07238">
    <property type="entry name" value="PilZ"/>
    <property type="match status" value="1"/>
</dbReference>
<accession>A0A540X904</accession>
<feature type="domain" description="PilZ" evidence="1">
    <location>
        <begin position="3"/>
        <end position="107"/>
    </location>
</feature>
<dbReference type="RefSeq" id="WP_141640614.1">
    <property type="nucleotide sequence ID" value="NZ_VIFM01000004.1"/>
</dbReference>
<reference evidence="2 3" key="1">
    <citation type="submission" date="2019-06" db="EMBL/GenBank/DDBJ databases">
        <authorList>
            <person name="Livingstone P."/>
            <person name="Whitworth D."/>
        </authorList>
    </citation>
    <scope>NUCLEOTIDE SEQUENCE [LARGE SCALE GENOMIC DNA]</scope>
    <source>
        <strain evidence="2 3">AM401</strain>
    </source>
</reference>
<dbReference type="Proteomes" id="UP000315369">
    <property type="component" value="Unassembled WGS sequence"/>
</dbReference>
<organism evidence="2 3">
    <name type="scientific">Myxococcus llanfairpwllgwyngyllgogerychwyrndrobwllllantysiliogogogochensis</name>
    <dbReference type="NCBI Taxonomy" id="2590453"/>
    <lineage>
        <taxon>Bacteria</taxon>
        <taxon>Pseudomonadati</taxon>
        <taxon>Myxococcota</taxon>
        <taxon>Myxococcia</taxon>
        <taxon>Myxococcales</taxon>
        <taxon>Cystobacterineae</taxon>
        <taxon>Myxococcaceae</taxon>
        <taxon>Myxococcus</taxon>
    </lineage>
</organism>
<evidence type="ECO:0000313" key="3">
    <source>
        <dbReference type="Proteomes" id="UP000315369"/>
    </source>
</evidence>
<dbReference type="Gene3D" id="2.40.10.220">
    <property type="entry name" value="predicted glycosyltransferase like domains"/>
    <property type="match status" value="1"/>
</dbReference>
<dbReference type="GO" id="GO:0035438">
    <property type="term" value="F:cyclic-di-GMP binding"/>
    <property type="evidence" value="ECO:0007669"/>
    <property type="project" value="InterPro"/>
</dbReference>
<sequence>MSDKRKAKRAPLDIYLNKYMGGVPYMSRAADISPEGVSLARLIEPQHEAKRVGLQFQLPGSEEIIYAEGEVVREWVELSTAKRGERSGVKFTLLTERHRKMIDAYVDRHGRPGSEN</sequence>
<gene>
    <name evidence="2" type="ORF">FJV41_01695</name>
</gene>
<protein>
    <submittedName>
        <fullName evidence="2">PilZ domain-containing protein</fullName>
    </submittedName>
</protein>
<dbReference type="EMBL" id="VIFM01000004">
    <property type="protein sequence ID" value="TQF17710.1"/>
    <property type="molecule type" value="Genomic_DNA"/>
</dbReference>
<keyword evidence="3" id="KW-1185">Reference proteome</keyword>
<proteinExistence type="predicted"/>